<dbReference type="PROSITE" id="PS51225">
    <property type="entry name" value="MARVEL"/>
    <property type="match status" value="1"/>
</dbReference>
<evidence type="ECO:0000256" key="3">
    <source>
        <dbReference type="ARBA" id="ARBA00022989"/>
    </source>
</evidence>
<dbReference type="InterPro" id="IPR053077">
    <property type="entry name" value="MARVEL_domain_protein_3"/>
</dbReference>
<reference evidence="9" key="1">
    <citation type="thesis" date="2020" institute="ProQuest LLC" country="789 East Eisenhower Parkway, Ann Arbor, MI, USA">
        <title>Comparative Genomics and Chromosome Evolution.</title>
        <authorList>
            <person name="Mudd A.B."/>
        </authorList>
    </citation>
    <scope>NUCLEOTIDE SEQUENCE</scope>
    <source>
        <strain evidence="9">Female2</strain>
        <tissue evidence="9">Blood</tissue>
    </source>
</reference>
<name>A0A8T2IWP6_9PIPI</name>
<feature type="compositionally biased region" description="Basic and acidic residues" evidence="6">
    <location>
        <begin position="124"/>
        <end position="167"/>
    </location>
</feature>
<organism evidence="9 10">
    <name type="scientific">Hymenochirus boettgeri</name>
    <name type="common">Congo dwarf clawed frog</name>
    <dbReference type="NCBI Taxonomy" id="247094"/>
    <lineage>
        <taxon>Eukaryota</taxon>
        <taxon>Metazoa</taxon>
        <taxon>Chordata</taxon>
        <taxon>Craniata</taxon>
        <taxon>Vertebrata</taxon>
        <taxon>Euteleostomi</taxon>
        <taxon>Amphibia</taxon>
        <taxon>Batrachia</taxon>
        <taxon>Anura</taxon>
        <taxon>Pipoidea</taxon>
        <taxon>Pipidae</taxon>
        <taxon>Pipinae</taxon>
        <taxon>Hymenochirus</taxon>
    </lineage>
</organism>
<keyword evidence="4 5" id="KW-0472">Membrane</keyword>
<evidence type="ECO:0000313" key="9">
    <source>
        <dbReference type="EMBL" id="KAG8435470.1"/>
    </source>
</evidence>
<dbReference type="Proteomes" id="UP000812440">
    <property type="component" value="Chromosome 7"/>
</dbReference>
<dbReference type="PANTHER" id="PTHR34609:SF17">
    <property type="entry name" value="GEO08273P1-RELATED"/>
    <property type="match status" value="1"/>
</dbReference>
<comment type="subcellular location">
    <subcellularLocation>
        <location evidence="1">Membrane</location>
        <topology evidence="1">Multi-pass membrane protein</topology>
    </subcellularLocation>
</comment>
<evidence type="ECO:0000256" key="2">
    <source>
        <dbReference type="ARBA" id="ARBA00022692"/>
    </source>
</evidence>
<dbReference type="OrthoDB" id="8844724at2759"/>
<gene>
    <name evidence="9" type="ORF">GDO86_013415</name>
</gene>
<feature type="domain" description="MARVEL" evidence="8">
    <location>
        <begin position="228"/>
        <end position="421"/>
    </location>
</feature>
<dbReference type="InterPro" id="IPR008253">
    <property type="entry name" value="Marvel"/>
</dbReference>
<feature type="compositionally biased region" description="Polar residues" evidence="6">
    <location>
        <begin position="1"/>
        <end position="11"/>
    </location>
</feature>
<dbReference type="GO" id="GO:0016020">
    <property type="term" value="C:membrane"/>
    <property type="evidence" value="ECO:0007669"/>
    <property type="project" value="UniProtKB-SubCell"/>
</dbReference>
<dbReference type="PANTHER" id="PTHR34609">
    <property type="entry name" value="GEO08273P1-RELATED"/>
    <property type="match status" value="1"/>
</dbReference>
<feature type="transmembrane region" description="Helical" evidence="7">
    <location>
        <begin position="335"/>
        <end position="360"/>
    </location>
</feature>
<evidence type="ECO:0000256" key="6">
    <source>
        <dbReference type="SAM" id="MobiDB-lite"/>
    </source>
</evidence>
<dbReference type="AlphaFoldDB" id="A0A8T2IWP6"/>
<comment type="caution">
    <text evidence="9">The sequence shown here is derived from an EMBL/GenBank/DDBJ whole genome shotgun (WGS) entry which is preliminary data.</text>
</comment>
<evidence type="ECO:0000256" key="7">
    <source>
        <dbReference type="SAM" id="Phobius"/>
    </source>
</evidence>
<evidence type="ECO:0000259" key="8">
    <source>
        <dbReference type="PROSITE" id="PS51225"/>
    </source>
</evidence>
<dbReference type="Pfam" id="PF01284">
    <property type="entry name" value="MARVEL"/>
    <property type="match status" value="1"/>
</dbReference>
<feature type="compositionally biased region" description="Basic and acidic residues" evidence="6">
    <location>
        <begin position="92"/>
        <end position="115"/>
    </location>
</feature>
<dbReference type="EMBL" id="JAACNH010000008">
    <property type="protein sequence ID" value="KAG8435470.1"/>
    <property type="molecule type" value="Genomic_DNA"/>
</dbReference>
<keyword evidence="10" id="KW-1185">Reference proteome</keyword>
<feature type="compositionally biased region" description="Polar residues" evidence="6">
    <location>
        <begin position="76"/>
        <end position="91"/>
    </location>
</feature>
<accession>A0A8T2IWP6</accession>
<keyword evidence="3 7" id="KW-1133">Transmembrane helix</keyword>
<keyword evidence="2 5" id="KW-0812">Transmembrane</keyword>
<protein>
    <recommendedName>
        <fullName evidence="8">MARVEL domain-containing protein</fullName>
    </recommendedName>
</protein>
<proteinExistence type="predicted"/>
<sequence>MGDSTSYQTDNRVPRKHRHHQESDLSSANNKSRKIRPKDMQENDHSNHDHYEKAQSRNKQDRSTNHYQERDKTNKARTSSQSLDKNNLNWNEQREKYYKERDKSRNQPEKAESWNDKGQYCTDKAQHRNQDEVSQKRYPGKDDYKNETTYERNREERNRSEYQKRNHYRENDLYSKEHRLHSVDSKDQDRYYPDERSFSTHGFQLNNMEYVEEYETNRGILECNKCRYLCTGRACCQILEVLLNMLILICSSVSYNSTGGYTGITNLGGIYYYQFGGAYSGFSAADGEQAQKLDVQFYQLKLPTVTAAMAFGGALMSFSCLLILLGVLRIPWRFPIWLIVECILDILIAIGYVPALYFYFRHLQESYDSQVCKDRESLYSSKGYAGFSCALHGADIAVGLFACMAIIAFFMSAVLAVRAFRRVRQLKRSTAQ</sequence>
<feature type="region of interest" description="Disordered" evidence="6">
    <location>
        <begin position="1"/>
        <end position="167"/>
    </location>
</feature>
<feature type="compositionally biased region" description="Basic and acidic residues" evidence="6">
    <location>
        <begin position="37"/>
        <end position="74"/>
    </location>
</feature>
<feature type="transmembrane region" description="Helical" evidence="7">
    <location>
        <begin position="307"/>
        <end position="328"/>
    </location>
</feature>
<evidence type="ECO:0000313" key="10">
    <source>
        <dbReference type="Proteomes" id="UP000812440"/>
    </source>
</evidence>
<evidence type="ECO:0000256" key="5">
    <source>
        <dbReference type="PROSITE-ProRule" id="PRU00581"/>
    </source>
</evidence>
<feature type="transmembrane region" description="Helical" evidence="7">
    <location>
        <begin position="396"/>
        <end position="420"/>
    </location>
</feature>
<evidence type="ECO:0000256" key="4">
    <source>
        <dbReference type="ARBA" id="ARBA00023136"/>
    </source>
</evidence>
<evidence type="ECO:0000256" key="1">
    <source>
        <dbReference type="ARBA" id="ARBA00004141"/>
    </source>
</evidence>